<dbReference type="RefSeq" id="XP_005713894.1">
    <property type="nucleotide sequence ID" value="XM_005713837.1"/>
</dbReference>
<keyword evidence="2" id="KW-1185">Reference proteome</keyword>
<evidence type="ECO:0000313" key="1">
    <source>
        <dbReference type="EMBL" id="CDF34075.1"/>
    </source>
</evidence>
<dbReference type="Gramene" id="CDF34075">
    <property type="protein sequence ID" value="CDF34075"/>
    <property type="gene ID" value="CHC_T00002649001"/>
</dbReference>
<dbReference type="KEGG" id="ccp:CHC_T00002649001"/>
<dbReference type="AlphaFoldDB" id="R7Q9C8"/>
<organism evidence="1 2">
    <name type="scientific">Chondrus crispus</name>
    <name type="common">Carrageen Irish moss</name>
    <name type="synonym">Polymorpha crispa</name>
    <dbReference type="NCBI Taxonomy" id="2769"/>
    <lineage>
        <taxon>Eukaryota</taxon>
        <taxon>Rhodophyta</taxon>
        <taxon>Florideophyceae</taxon>
        <taxon>Rhodymeniophycidae</taxon>
        <taxon>Gigartinales</taxon>
        <taxon>Gigartinaceae</taxon>
        <taxon>Chondrus</taxon>
    </lineage>
</organism>
<protein>
    <submittedName>
        <fullName evidence="1">Uncharacterized protein</fullName>
    </submittedName>
</protein>
<proteinExistence type="predicted"/>
<dbReference type="Proteomes" id="UP000012073">
    <property type="component" value="Unassembled WGS sequence"/>
</dbReference>
<dbReference type="EMBL" id="HG001672">
    <property type="protein sequence ID" value="CDF34075.1"/>
    <property type="molecule type" value="Genomic_DNA"/>
</dbReference>
<gene>
    <name evidence="1" type="ORF">CHC_T00002649001</name>
</gene>
<reference evidence="2" key="1">
    <citation type="journal article" date="2013" name="Proc. Natl. Acad. Sci. U.S.A.">
        <title>Genome structure and metabolic features in the red seaweed Chondrus crispus shed light on evolution of the Archaeplastida.</title>
        <authorList>
            <person name="Collen J."/>
            <person name="Porcel B."/>
            <person name="Carre W."/>
            <person name="Ball S.G."/>
            <person name="Chaparro C."/>
            <person name="Tonon T."/>
            <person name="Barbeyron T."/>
            <person name="Michel G."/>
            <person name="Noel B."/>
            <person name="Valentin K."/>
            <person name="Elias M."/>
            <person name="Artiguenave F."/>
            <person name="Arun A."/>
            <person name="Aury J.M."/>
            <person name="Barbosa-Neto J.F."/>
            <person name="Bothwell J.H."/>
            <person name="Bouget F.Y."/>
            <person name="Brillet L."/>
            <person name="Cabello-Hurtado F."/>
            <person name="Capella-Gutierrez S."/>
            <person name="Charrier B."/>
            <person name="Cladiere L."/>
            <person name="Cock J.M."/>
            <person name="Coelho S.M."/>
            <person name="Colleoni C."/>
            <person name="Czjzek M."/>
            <person name="Da Silva C."/>
            <person name="Delage L."/>
            <person name="Denoeud F."/>
            <person name="Deschamps P."/>
            <person name="Dittami S.M."/>
            <person name="Gabaldon T."/>
            <person name="Gachon C.M."/>
            <person name="Groisillier A."/>
            <person name="Herve C."/>
            <person name="Jabbari K."/>
            <person name="Katinka M."/>
            <person name="Kloareg B."/>
            <person name="Kowalczyk N."/>
            <person name="Labadie K."/>
            <person name="Leblanc C."/>
            <person name="Lopez P.J."/>
            <person name="McLachlan D.H."/>
            <person name="Meslet-Cladiere L."/>
            <person name="Moustafa A."/>
            <person name="Nehr Z."/>
            <person name="Nyvall Collen P."/>
            <person name="Panaud O."/>
            <person name="Partensky F."/>
            <person name="Poulain J."/>
            <person name="Rensing S.A."/>
            <person name="Rousvoal S."/>
            <person name="Samson G."/>
            <person name="Symeonidi A."/>
            <person name="Weissenbach J."/>
            <person name="Zambounis A."/>
            <person name="Wincker P."/>
            <person name="Boyen C."/>
        </authorList>
    </citation>
    <scope>NUCLEOTIDE SEQUENCE [LARGE SCALE GENOMIC DNA]</scope>
    <source>
        <strain evidence="2">cv. Stackhouse</strain>
    </source>
</reference>
<accession>R7Q9C8</accession>
<evidence type="ECO:0000313" key="2">
    <source>
        <dbReference type="Proteomes" id="UP000012073"/>
    </source>
</evidence>
<name>R7Q9C8_CHOCR</name>
<dbReference type="GeneID" id="17321619"/>
<sequence length="91" mass="10833">MDSTATRRHNHLFHGFHNRTITRRTQLATRTSRASRKRGDLGLLRERRLQLRVRDCQRQHHWSSPHRQYLPLLHFAGKDHWSGLTGTSKTE</sequence>